<dbReference type="AlphaFoldDB" id="A0A812WB68"/>
<dbReference type="Gene3D" id="3.40.390.10">
    <property type="entry name" value="Collagenase (Catalytic Domain)"/>
    <property type="match status" value="1"/>
</dbReference>
<dbReference type="GO" id="GO:0031012">
    <property type="term" value="C:extracellular matrix"/>
    <property type="evidence" value="ECO:0007669"/>
    <property type="project" value="InterPro"/>
</dbReference>
<proteinExistence type="predicted"/>
<evidence type="ECO:0000256" key="3">
    <source>
        <dbReference type="ARBA" id="ARBA00022801"/>
    </source>
</evidence>
<keyword evidence="2" id="KW-0479">Metal-binding</keyword>
<organism evidence="6 7">
    <name type="scientific">Symbiodinium pilosum</name>
    <name type="common">Dinoflagellate</name>
    <dbReference type="NCBI Taxonomy" id="2952"/>
    <lineage>
        <taxon>Eukaryota</taxon>
        <taxon>Sar</taxon>
        <taxon>Alveolata</taxon>
        <taxon>Dinophyceae</taxon>
        <taxon>Suessiales</taxon>
        <taxon>Symbiodiniaceae</taxon>
        <taxon>Symbiodinium</taxon>
    </lineage>
</organism>
<dbReference type="OrthoDB" id="406838at2759"/>
<comment type="caution">
    <text evidence="6">The sequence shown here is derived from an EMBL/GenBank/DDBJ whole genome shotgun (WGS) entry which is preliminary data.</text>
</comment>
<gene>
    <name evidence="6" type="primary">Mmp24</name>
    <name evidence="6" type="ORF">SPIL2461_LOCUS18665</name>
</gene>
<dbReference type="EMBL" id="CAJNIZ010043975">
    <property type="protein sequence ID" value="CAE7674353.1"/>
    <property type="molecule type" value="Genomic_DNA"/>
</dbReference>
<reference evidence="6" key="1">
    <citation type="submission" date="2021-02" db="EMBL/GenBank/DDBJ databases">
        <authorList>
            <person name="Dougan E. K."/>
            <person name="Rhodes N."/>
            <person name="Thang M."/>
            <person name="Chan C."/>
        </authorList>
    </citation>
    <scope>NUCLEOTIDE SEQUENCE</scope>
</reference>
<keyword evidence="1" id="KW-0645">Protease</keyword>
<dbReference type="InterPro" id="IPR024079">
    <property type="entry name" value="MetalloPept_cat_dom_sf"/>
</dbReference>
<dbReference type="Pfam" id="PF00413">
    <property type="entry name" value="Peptidase_M10"/>
    <property type="match status" value="1"/>
</dbReference>
<dbReference type="GO" id="GO:0008270">
    <property type="term" value="F:zinc ion binding"/>
    <property type="evidence" value="ECO:0007669"/>
    <property type="project" value="InterPro"/>
</dbReference>
<dbReference type="GO" id="GO:0006508">
    <property type="term" value="P:proteolysis"/>
    <property type="evidence" value="ECO:0007669"/>
    <property type="project" value="UniProtKB-KW"/>
</dbReference>
<dbReference type="SUPFAM" id="SSF55486">
    <property type="entry name" value="Metalloproteases ('zincins'), catalytic domain"/>
    <property type="match status" value="1"/>
</dbReference>
<evidence type="ECO:0000256" key="4">
    <source>
        <dbReference type="ARBA" id="ARBA00022833"/>
    </source>
</evidence>
<sequence length="348" mass="37851">MSPEAQAFSVAVLFPDRAAVKRAVDLLIPMARKAAEQTDTLVDDAAVDMLEALHKSELAQEWVASEVSRQDRIPEGALAVAVMPDAVKQDLVRQLPTADRREAFLSGALLERALSWGLPLLLQILERGHAMTAPQQILVCGNKEPASNRLARWDKTPWNGTGWIGEPVAVQLTVHAPDWCKLATIWAVREWMKVCALEVEWESNPRAASVNIGQGPIDGPSGTLAYMHLPYGPDKQLDGKVDTSESWHKDPDSSPGRDMIHLGAVLCHEFGHALGIEHVPTSQGVALLNPMYRPDVLRPQTLDAEQAVYRYGPKLATPTPDSGDPEPGLATIELSAALAAGVYQLVKQ</sequence>
<name>A0A812WB68_SYMPI</name>
<dbReference type="InterPro" id="IPR001818">
    <property type="entry name" value="Pept_M10_metallopeptidase"/>
</dbReference>
<dbReference type="GO" id="GO:0004222">
    <property type="term" value="F:metalloendopeptidase activity"/>
    <property type="evidence" value="ECO:0007669"/>
    <property type="project" value="InterPro"/>
</dbReference>
<dbReference type="Proteomes" id="UP000649617">
    <property type="component" value="Unassembled WGS sequence"/>
</dbReference>
<evidence type="ECO:0000313" key="6">
    <source>
        <dbReference type="EMBL" id="CAE7674353.1"/>
    </source>
</evidence>
<protein>
    <submittedName>
        <fullName evidence="6">Mmp24 protein</fullName>
    </submittedName>
</protein>
<keyword evidence="7" id="KW-1185">Reference proteome</keyword>
<evidence type="ECO:0000313" key="7">
    <source>
        <dbReference type="Proteomes" id="UP000649617"/>
    </source>
</evidence>
<keyword evidence="4" id="KW-0862">Zinc</keyword>
<accession>A0A812WB68</accession>
<feature type="domain" description="Peptidase M10 metallopeptidase" evidence="5">
    <location>
        <begin position="214"/>
        <end position="293"/>
    </location>
</feature>
<evidence type="ECO:0000259" key="5">
    <source>
        <dbReference type="Pfam" id="PF00413"/>
    </source>
</evidence>
<evidence type="ECO:0000256" key="1">
    <source>
        <dbReference type="ARBA" id="ARBA00022670"/>
    </source>
</evidence>
<keyword evidence="3" id="KW-0378">Hydrolase</keyword>
<evidence type="ECO:0000256" key="2">
    <source>
        <dbReference type="ARBA" id="ARBA00022723"/>
    </source>
</evidence>